<keyword evidence="1" id="KW-1133">Transmembrane helix</keyword>
<protein>
    <submittedName>
        <fullName evidence="2">Uncharacterized protein</fullName>
    </submittedName>
</protein>
<proteinExistence type="predicted"/>
<keyword evidence="1" id="KW-0812">Transmembrane</keyword>
<accession>A0A382G3Q5</accession>
<evidence type="ECO:0000256" key="1">
    <source>
        <dbReference type="SAM" id="Phobius"/>
    </source>
</evidence>
<feature type="transmembrane region" description="Helical" evidence="1">
    <location>
        <begin position="20"/>
        <end position="47"/>
    </location>
</feature>
<dbReference type="EMBL" id="UINC01053419">
    <property type="protein sequence ID" value="SVB69910.1"/>
    <property type="molecule type" value="Genomic_DNA"/>
</dbReference>
<reference evidence="2" key="1">
    <citation type="submission" date="2018-05" db="EMBL/GenBank/DDBJ databases">
        <authorList>
            <person name="Lanie J.A."/>
            <person name="Ng W.-L."/>
            <person name="Kazmierczak K.M."/>
            <person name="Andrzejewski T.M."/>
            <person name="Davidsen T.M."/>
            <person name="Wayne K.J."/>
            <person name="Tettelin H."/>
            <person name="Glass J.I."/>
            <person name="Rusch D."/>
            <person name="Podicherti R."/>
            <person name="Tsui H.-C.T."/>
            <person name="Winkler M.E."/>
        </authorList>
    </citation>
    <scope>NUCLEOTIDE SEQUENCE</scope>
</reference>
<dbReference type="AlphaFoldDB" id="A0A382G3Q5"/>
<name>A0A382G3Q5_9ZZZZ</name>
<evidence type="ECO:0000313" key="2">
    <source>
        <dbReference type="EMBL" id="SVB69910.1"/>
    </source>
</evidence>
<organism evidence="2">
    <name type="scientific">marine metagenome</name>
    <dbReference type="NCBI Taxonomy" id="408172"/>
    <lineage>
        <taxon>unclassified sequences</taxon>
        <taxon>metagenomes</taxon>
        <taxon>ecological metagenomes</taxon>
    </lineage>
</organism>
<gene>
    <name evidence="2" type="ORF">METZ01_LOCUS222764</name>
</gene>
<sequence>MGYFLALTERQTNIIKKIILWIWIIFIWTILISLVYYVATLVILPALDIY</sequence>
<keyword evidence="1" id="KW-0472">Membrane</keyword>